<protein>
    <submittedName>
        <fullName evidence="2">Uncharacterized protein</fullName>
    </submittedName>
</protein>
<dbReference type="GO" id="GO:0007059">
    <property type="term" value="P:chromosome segregation"/>
    <property type="evidence" value="ECO:0007669"/>
    <property type="project" value="TreeGrafter"/>
</dbReference>
<dbReference type="HOGENOM" id="CLU_077446_0_0_1"/>
<dbReference type="AlphaFoldDB" id="W9WI81"/>
<dbReference type="GO" id="GO:0031511">
    <property type="term" value="C:Mis6-Sim4 complex"/>
    <property type="evidence" value="ECO:0007669"/>
    <property type="project" value="TreeGrafter"/>
</dbReference>
<dbReference type="STRING" id="1182544.W9WI81"/>
<dbReference type="EMBL" id="AMGW01000001">
    <property type="protein sequence ID" value="EXJ64695.1"/>
    <property type="molecule type" value="Genomic_DNA"/>
</dbReference>
<feature type="compositionally biased region" description="Basic residues" evidence="1">
    <location>
        <begin position="113"/>
        <end position="122"/>
    </location>
</feature>
<dbReference type="OrthoDB" id="2311687at2759"/>
<dbReference type="RefSeq" id="XP_007753262.1">
    <property type="nucleotide sequence ID" value="XM_007755072.1"/>
</dbReference>
<feature type="region of interest" description="Disordered" evidence="1">
    <location>
        <begin position="95"/>
        <end position="152"/>
    </location>
</feature>
<dbReference type="eggNOG" id="ENOG502S7X4">
    <property type="taxonomic scope" value="Eukaryota"/>
</dbReference>
<dbReference type="InterPro" id="IPR018565">
    <property type="entry name" value="Nkp2/Cnl2"/>
</dbReference>
<feature type="compositionally biased region" description="Basic and acidic residues" evidence="1">
    <location>
        <begin position="123"/>
        <end position="137"/>
    </location>
</feature>
<dbReference type="Proteomes" id="UP000019473">
    <property type="component" value="Unassembled WGS sequence"/>
</dbReference>
<dbReference type="GeneID" id="19175647"/>
<keyword evidence="3" id="KW-1185">Reference proteome</keyword>
<gene>
    <name evidence="2" type="ORF">A1O7_01033</name>
</gene>
<evidence type="ECO:0000256" key="1">
    <source>
        <dbReference type="SAM" id="MobiDB-lite"/>
    </source>
</evidence>
<comment type="caution">
    <text evidence="2">The sequence shown here is derived from an EMBL/GenBank/DDBJ whole genome shotgun (WGS) entry which is preliminary data.</text>
</comment>
<evidence type="ECO:0000313" key="2">
    <source>
        <dbReference type="EMBL" id="EXJ64695.1"/>
    </source>
</evidence>
<proteinExistence type="predicted"/>
<name>W9WI81_9EURO</name>
<organism evidence="2 3">
    <name type="scientific">Cladophialophora yegresii CBS 114405</name>
    <dbReference type="NCBI Taxonomy" id="1182544"/>
    <lineage>
        <taxon>Eukaryota</taxon>
        <taxon>Fungi</taxon>
        <taxon>Dikarya</taxon>
        <taxon>Ascomycota</taxon>
        <taxon>Pezizomycotina</taxon>
        <taxon>Eurotiomycetes</taxon>
        <taxon>Chaetothyriomycetidae</taxon>
        <taxon>Chaetothyriales</taxon>
        <taxon>Herpotrichiellaceae</taxon>
        <taxon>Cladophialophora</taxon>
    </lineage>
</organism>
<sequence length="282" mass="31542">MPPTQTPTTAHPTESQILQSYLLHPSPLPTIVPYTSFLALLPKHQPSRATELKRLYRDLEFQRAVTVDDIRRRIERECNKSVSLTAQLARQVRREENFKQQRQRQQQQQQKKDRNRRRKRKRGPETEHNPDHDHDDTYSYTSDDDGAETPHLDVNTHTHIQTDTALHDGVPLSNTLLQATGPGPSKHGLYHDGSSLLLAMDKATQDLGVEIADLEAEIADLRRICEGTVGGLSDLRYGRFGRARGSGNGNGNSVNDDVGNEDGVADEVLGAVEEFKAMLAGK</sequence>
<evidence type="ECO:0000313" key="3">
    <source>
        <dbReference type="Proteomes" id="UP000019473"/>
    </source>
</evidence>
<dbReference type="VEuPathDB" id="FungiDB:A1O7_01033"/>
<accession>W9WI81</accession>
<reference evidence="2 3" key="1">
    <citation type="submission" date="2013-03" db="EMBL/GenBank/DDBJ databases">
        <title>The Genome Sequence of Cladophialophora yegresii CBS 114405.</title>
        <authorList>
            <consortium name="The Broad Institute Genomics Platform"/>
            <person name="Cuomo C."/>
            <person name="de Hoog S."/>
            <person name="Gorbushina A."/>
            <person name="Walker B."/>
            <person name="Young S.K."/>
            <person name="Zeng Q."/>
            <person name="Gargeya S."/>
            <person name="Fitzgerald M."/>
            <person name="Haas B."/>
            <person name="Abouelleil A."/>
            <person name="Allen A.W."/>
            <person name="Alvarado L."/>
            <person name="Arachchi H.M."/>
            <person name="Berlin A.M."/>
            <person name="Chapman S.B."/>
            <person name="Gainer-Dewar J."/>
            <person name="Goldberg J."/>
            <person name="Griggs A."/>
            <person name="Gujja S."/>
            <person name="Hansen M."/>
            <person name="Howarth C."/>
            <person name="Imamovic A."/>
            <person name="Ireland A."/>
            <person name="Larimer J."/>
            <person name="McCowan C."/>
            <person name="Murphy C."/>
            <person name="Pearson M."/>
            <person name="Poon T.W."/>
            <person name="Priest M."/>
            <person name="Roberts A."/>
            <person name="Saif S."/>
            <person name="Shea T."/>
            <person name="Sisk P."/>
            <person name="Sykes S."/>
            <person name="Wortman J."/>
            <person name="Nusbaum C."/>
            <person name="Birren B."/>
        </authorList>
    </citation>
    <scope>NUCLEOTIDE SEQUENCE [LARGE SCALE GENOMIC DNA]</scope>
    <source>
        <strain evidence="2 3">CBS 114405</strain>
    </source>
</reference>
<dbReference type="Pfam" id="PF09447">
    <property type="entry name" value="Cnl2_NKP2"/>
    <property type="match status" value="1"/>
</dbReference>
<dbReference type="PANTHER" id="PTHR28064">
    <property type="entry name" value="INNER KINETOCHORE SUBUNIT NKP2"/>
    <property type="match status" value="1"/>
</dbReference>
<dbReference type="PANTHER" id="PTHR28064:SF1">
    <property type="entry name" value="INNER KINETOCHORE SUBUNIT NKP2"/>
    <property type="match status" value="1"/>
</dbReference>